<evidence type="ECO:0000256" key="1">
    <source>
        <dbReference type="SAM" id="MobiDB-lite"/>
    </source>
</evidence>
<reference evidence="2 3" key="1">
    <citation type="journal article" name="Sci. Rep.">
        <title>Genome-scale phylogenetic analyses confirm Olpidium as the closest living zoosporic fungus to the non-flagellated, terrestrial fungi.</title>
        <authorList>
            <person name="Chang Y."/>
            <person name="Rochon D."/>
            <person name="Sekimoto S."/>
            <person name="Wang Y."/>
            <person name="Chovatia M."/>
            <person name="Sandor L."/>
            <person name="Salamov A."/>
            <person name="Grigoriev I.V."/>
            <person name="Stajich J.E."/>
            <person name="Spatafora J.W."/>
        </authorList>
    </citation>
    <scope>NUCLEOTIDE SEQUENCE [LARGE SCALE GENOMIC DNA]</scope>
    <source>
        <strain evidence="2">S191</strain>
    </source>
</reference>
<feature type="region of interest" description="Disordered" evidence="1">
    <location>
        <begin position="22"/>
        <end position="70"/>
    </location>
</feature>
<proteinExistence type="predicted"/>
<keyword evidence="3" id="KW-1185">Reference proteome</keyword>
<dbReference type="Proteomes" id="UP000673691">
    <property type="component" value="Unassembled WGS sequence"/>
</dbReference>
<dbReference type="AlphaFoldDB" id="A0A8H7ZSN4"/>
<gene>
    <name evidence="2" type="ORF">BJ554DRAFT_1010</name>
</gene>
<comment type="caution">
    <text evidence="2">The sequence shown here is derived from an EMBL/GenBank/DDBJ whole genome shotgun (WGS) entry which is preliminary data.</text>
</comment>
<accession>A0A8H7ZSN4</accession>
<protein>
    <submittedName>
        <fullName evidence="2">Uncharacterized protein</fullName>
    </submittedName>
</protein>
<sequence>MHAICTSRATATRVKSNRLLLTHENPGRCPNKPRGSWRSPYHVPIPRSGGLPFSPPLRLNNSHSIQTQAEPVRHHYTDGRFQRRNGHPQERQIQRLGVFPAPPRKFRSKGLAARYL</sequence>
<evidence type="ECO:0000313" key="3">
    <source>
        <dbReference type="Proteomes" id="UP000673691"/>
    </source>
</evidence>
<feature type="compositionally biased region" description="Polar residues" evidence="1">
    <location>
        <begin position="59"/>
        <end position="69"/>
    </location>
</feature>
<evidence type="ECO:0000313" key="2">
    <source>
        <dbReference type="EMBL" id="KAG5458714.1"/>
    </source>
</evidence>
<organism evidence="2 3">
    <name type="scientific">Olpidium bornovanus</name>
    <dbReference type="NCBI Taxonomy" id="278681"/>
    <lineage>
        <taxon>Eukaryota</taxon>
        <taxon>Fungi</taxon>
        <taxon>Fungi incertae sedis</taxon>
        <taxon>Olpidiomycota</taxon>
        <taxon>Olpidiomycotina</taxon>
        <taxon>Olpidiomycetes</taxon>
        <taxon>Olpidiales</taxon>
        <taxon>Olpidiaceae</taxon>
        <taxon>Olpidium</taxon>
    </lineage>
</organism>
<dbReference type="EMBL" id="JAEFCI010008038">
    <property type="protein sequence ID" value="KAG5458714.1"/>
    <property type="molecule type" value="Genomic_DNA"/>
</dbReference>
<name>A0A8H7ZSN4_9FUNG</name>